<dbReference type="OrthoDB" id="9811406at2"/>
<protein>
    <recommendedName>
        <fullName evidence="5">Sec translocon accessory complex subunit YajC</fullName>
    </recommendedName>
</protein>
<dbReference type="PRINTS" id="PR01853">
    <property type="entry name" value="YAJCTRNLCASE"/>
</dbReference>
<name>A0A4Q2IYH6_9SPHN</name>
<keyword evidence="7" id="KW-1003">Cell membrane</keyword>
<dbReference type="PANTHER" id="PTHR33909:SF1">
    <property type="entry name" value="SEC TRANSLOCON ACCESSORY COMPLEX SUBUNIT YAJC"/>
    <property type="match status" value="1"/>
</dbReference>
<dbReference type="InterPro" id="IPR003849">
    <property type="entry name" value="Preprotein_translocase_YajC"/>
</dbReference>
<dbReference type="RefSeq" id="WP_129340154.1">
    <property type="nucleotide sequence ID" value="NZ_JACIDD010000001.1"/>
</dbReference>
<organism evidence="14 15">
    <name type="scientific">Sphingomonas desiccabilis</name>
    <dbReference type="NCBI Taxonomy" id="429134"/>
    <lineage>
        <taxon>Bacteria</taxon>
        <taxon>Pseudomonadati</taxon>
        <taxon>Pseudomonadota</taxon>
        <taxon>Alphaproteobacteria</taxon>
        <taxon>Sphingomonadales</taxon>
        <taxon>Sphingomonadaceae</taxon>
        <taxon>Sphingomonas</taxon>
    </lineage>
</organism>
<dbReference type="Pfam" id="PF02699">
    <property type="entry name" value="YajC"/>
    <property type="match status" value="1"/>
</dbReference>
<evidence type="ECO:0000256" key="6">
    <source>
        <dbReference type="ARBA" id="ARBA00022448"/>
    </source>
</evidence>
<feature type="transmembrane region" description="Helical" evidence="13">
    <location>
        <begin position="20"/>
        <end position="39"/>
    </location>
</feature>
<evidence type="ECO:0000256" key="13">
    <source>
        <dbReference type="SAM" id="Phobius"/>
    </source>
</evidence>
<dbReference type="Proteomes" id="UP000292347">
    <property type="component" value="Unassembled WGS sequence"/>
</dbReference>
<evidence type="ECO:0000256" key="5">
    <source>
        <dbReference type="ARBA" id="ARBA00014962"/>
    </source>
</evidence>
<keyword evidence="8 13" id="KW-0812">Transmembrane</keyword>
<evidence type="ECO:0000256" key="9">
    <source>
        <dbReference type="ARBA" id="ARBA00022927"/>
    </source>
</evidence>
<evidence type="ECO:0000256" key="3">
    <source>
        <dbReference type="ARBA" id="ARBA00006742"/>
    </source>
</evidence>
<evidence type="ECO:0000256" key="11">
    <source>
        <dbReference type="ARBA" id="ARBA00023010"/>
    </source>
</evidence>
<evidence type="ECO:0000256" key="7">
    <source>
        <dbReference type="ARBA" id="ARBA00022475"/>
    </source>
</evidence>
<keyword evidence="9" id="KW-0653">Protein transport</keyword>
<dbReference type="GO" id="GO:0015031">
    <property type="term" value="P:protein transport"/>
    <property type="evidence" value="ECO:0007669"/>
    <property type="project" value="UniProtKB-KW"/>
</dbReference>
<dbReference type="AlphaFoldDB" id="A0A4Q2IYH6"/>
<comment type="function">
    <text evidence="1">The SecYEG-SecDF-YajC-YidC holo-translocon (HTL) protein secretase/insertase is a supercomplex required for protein secretion, insertion of proteins into membranes, and assembly of membrane protein complexes. While the SecYEG complex is essential for assembly of a number of proteins and complexes, the SecDF-YajC-YidC subcomplex facilitates these functions.</text>
</comment>
<dbReference type="GO" id="GO:0005886">
    <property type="term" value="C:plasma membrane"/>
    <property type="evidence" value="ECO:0007669"/>
    <property type="project" value="UniProtKB-SubCell"/>
</dbReference>
<comment type="subcellular location">
    <subcellularLocation>
        <location evidence="2">Cell membrane</location>
        <topology evidence="2">Single-pass membrane protein</topology>
    </subcellularLocation>
</comment>
<evidence type="ECO:0000256" key="12">
    <source>
        <dbReference type="ARBA" id="ARBA00023136"/>
    </source>
</evidence>
<evidence type="ECO:0000256" key="4">
    <source>
        <dbReference type="ARBA" id="ARBA00011718"/>
    </source>
</evidence>
<keyword evidence="15" id="KW-1185">Reference proteome</keyword>
<evidence type="ECO:0000313" key="14">
    <source>
        <dbReference type="EMBL" id="RXZ34363.1"/>
    </source>
</evidence>
<evidence type="ECO:0000256" key="1">
    <source>
        <dbReference type="ARBA" id="ARBA00002061"/>
    </source>
</evidence>
<keyword evidence="12 13" id="KW-0472">Membrane</keyword>
<sequence>MLVPKAFAQSAGSAAQGGALASFVSIAPLILIFVVFYFLMIRPQQKRMKTLQTAIANVKKGDQVVTAGGLLGRVTRVEDAVVEVEIAPNTRVRVVKATIAEVTPPAGAKPAND</sequence>
<keyword evidence="10 13" id="KW-1133">Transmembrane helix</keyword>
<dbReference type="EMBL" id="SDPT01000001">
    <property type="protein sequence ID" value="RXZ34363.1"/>
    <property type="molecule type" value="Genomic_DNA"/>
</dbReference>
<proteinExistence type="inferred from homology"/>
<evidence type="ECO:0000256" key="10">
    <source>
        <dbReference type="ARBA" id="ARBA00022989"/>
    </source>
</evidence>
<dbReference type="SMART" id="SM01323">
    <property type="entry name" value="YajC"/>
    <property type="match status" value="1"/>
</dbReference>
<gene>
    <name evidence="14" type="primary">yajC</name>
    <name evidence="14" type="ORF">EO081_01325</name>
</gene>
<reference evidence="14 15" key="1">
    <citation type="submission" date="2019-01" db="EMBL/GenBank/DDBJ databases">
        <title>Sphingomonas mucosissima sp. nov. and Sphingomonas desiccabilis sp. nov., from biological soil crusts in the Colorado Plateau, USA.</title>
        <authorList>
            <person name="Zhu D."/>
        </authorList>
    </citation>
    <scope>NUCLEOTIDE SEQUENCE [LARGE SCALE GENOMIC DNA]</scope>
    <source>
        <strain evidence="14 15">CP1D</strain>
    </source>
</reference>
<keyword evidence="11" id="KW-0811">Translocation</keyword>
<dbReference type="PANTHER" id="PTHR33909">
    <property type="entry name" value="SEC TRANSLOCON ACCESSORY COMPLEX SUBUNIT YAJC"/>
    <property type="match status" value="1"/>
</dbReference>
<evidence type="ECO:0000313" key="15">
    <source>
        <dbReference type="Proteomes" id="UP000292347"/>
    </source>
</evidence>
<evidence type="ECO:0000256" key="2">
    <source>
        <dbReference type="ARBA" id="ARBA00004162"/>
    </source>
</evidence>
<dbReference type="NCBIfam" id="TIGR00739">
    <property type="entry name" value="yajC"/>
    <property type="match status" value="1"/>
</dbReference>
<evidence type="ECO:0000256" key="8">
    <source>
        <dbReference type="ARBA" id="ARBA00022692"/>
    </source>
</evidence>
<accession>A0A4Q2IYH6</accession>
<comment type="similarity">
    <text evidence="3">Belongs to the YajC family.</text>
</comment>
<comment type="subunit">
    <text evidence="4">Part of the SecDF-YidC-YajC translocase complex. The SecDF-YidC-YajC translocase forms a supercomplex with SecYEG, called the holo-translocon (HTL).</text>
</comment>
<keyword evidence="6" id="KW-0813">Transport</keyword>
<comment type="caution">
    <text evidence="14">The sequence shown here is derived from an EMBL/GenBank/DDBJ whole genome shotgun (WGS) entry which is preliminary data.</text>
</comment>